<name>A0ABV6BXA8_9FLAO</name>
<evidence type="ECO:0008006" key="4">
    <source>
        <dbReference type="Google" id="ProtNLM"/>
    </source>
</evidence>
<evidence type="ECO:0000256" key="1">
    <source>
        <dbReference type="SAM" id="SignalP"/>
    </source>
</evidence>
<sequence length="231" mass="25259">MKKLKGFALMTLFVSTSLLISCSSDSGSDDQGNESSQGDYWPAAVGNQWVLNNGSDISMKIIGTEKIGESTYYKFDKFLTPSSSDVAGSATSWLKKSGGTYNIKLDDIVTNSGGISSKISGYEFVFFKDNLNVNETWTGNYTQTTTIDYPNIPAIKMNVKYTGTILEKGATAVVKNVTYKDVIKFKFKLETSVEGQAAGSSEAEYWMAKDVGVIKFVFNKVATDLVSYKLN</sequence>
<evidence type="ECO:0000313" key="3">
    <source>
        <dbReference type="Proteomes" id="UP001589734"/>
    </source>
</evidence>
<dbReference type="Gene3D" id="2.40.360.20">
    <property type="match status" value="1"/>
</dbReference>
<keyword evidence="1" id="KW-0732">Signal</keyword>
<dbReference type="RefSeq" id="WP_379686790.1">
    <property type="nucleotide sequence ID" value="NZ_JBHLYW010000022.1"/>
</dbReference>
<dbReference type="Proteomes" id="UP001589734">
    <property type="component" value="Unassembled WGS sequence"/>
</dbReference>
<keyword evidence="3" id="KW-1185">Reference proteome</keyword>
<evidence type="ECO:0000313" key="2">
    <source>
        <dbReference type="EMBL" id="MFC0079256.1"/>
    </source>
</evidence>
<dbReference type="PROSITE" id="PS51257">
    <property type="entry name" value="PROKAR_LIPOPROTEIN"/>
    <property type="match status" value="1"/>
</dbReference>
<protein>
    <recommendedName>
        <fullName evidence="4">Lipoprotein</fullName>
    </recommendedName>
</protein>
<reference evidence="2 3" key="1">
    <citation type="submission" date="2024-09" db="EMBL/GenBank/DDBJ databases">
        <authorList>
            <person name="Sun Q."/>
            <person name="Mori K."/>
        </authorList>
    </citation>
    <scope>NUCLEOTIDE SEQUENCE [LARGE SCALE GENOMIC DNA]</scope>
    <source>
        <strain evidence="2 3">CGMCC 1.12926</strain>
    </source>
</reference>
<gene>
    <name evidence="2" type="ORF">ACFFLS_19570</name>
</gene>
<feature type="signal peptide" evidence="1">
    <location>
        <begin position="1"/>
        <end position="26"/>
    </location>
</feature>
<organism evidence="2 3">
    <name type="scientific">Flavobacterium procerum</name>
    <dbReference type="NCBI Taxonomy" id="1455569"/>
    <lineage>
        <taxon>Bacteria</taxon>
        <taxon>Pseudomonadati</taxon>
        <taxon>Bacteroidota</taxon>
        <taxon>Flavobacteriia</taxon>
        <taxon>Flavobacteriales</taxon>
        <taxon>Flavobacteriaceae</taxon>
        <taxon>Flavobacterium</taxon>
    </lineage>
</organism>
<accession>A0ABV6BXA8</accession>
<comment type="caution">
    <text evidence="2">The sequence shown here is derived from an EMBL/GenBank/DDBJ whole genome shotgun (WGS) entry which is preliminary data.</text>
</comment>
<dbReference type="EMBL" id="JBHLYW010000022">
    <property type="protein sequence ID" value="MFC0079256.1"/>
    <property type="molecule type" value="Genomic_DNA"/>
</dbReference>
<proteinExistence type="predicted"/>
<feature type="chain" id="PRO_5045808675" description="Lipoprotein" evidence="1">
    <location>
        <begin position="27"/>
        <end position="231"/>
    </location>
</feature>